<evidence type="ECO:0000313" key="2">
    <source>
        <dbReference type="EMBL" id="SHM80101.1"/>
    </source>
</evidence>
<dbReference type="SUPFAM" id="SSF160214">
    <property type="entry name" value="FlaG-like"/>
    <property type="match status" value="1"/>
</dbReference>
<dbReference type="InterPro" id="IPR005186">
    <property type="entry name" value="FlaG"/>
</dbReference>
<evidence type="ECO:0000256" key="1">
    <source>
        <dbReference type="SAM" id="MobiDB-lite"/>
    </source>
</evidence>
<dbReference type="PANTHER" id="PTHR37166">
    <property type="entry name" value="PROTEIN FLAG"/>
    <property type="match status" value="1"/>
</dbReference>
<proteinExistence type="predicted"/>
<feature type="region of interest" description="Disordered" evidence="1">
    <location>
        <begin position="1"/>
        <end position="61"/>
    </location>
</feature>
<keyword evidence="2" id="KW-0282">Flagellum</keyword>
<keyword evidence="2" id="KW-0969">Cilium</keyword>
<protein>
    <submittedName>
        <fullName evidence="2">Flagellar protein FlaG</fullName>
    </submittedName>
</protein>
<name>A0A1M7LPZ0_9FIRM</name>
<dbReference type="InterPro" id="IPR035924">
    <property type="entry name" value="FlaG-like_sf"/>
</dbReference>
<dbReference type="OrthoDB" id="9799867at2"/>
<dbReference type="Pfam" id="PF03646">
    <property type="entry name" value="FlaG"/>
    <property type="match status" value="1"/>
</dbReference>
<evidence type="ECO:0000313" key="3">
    <source>
        <dbReference type="Proteomes" id="UP000184038"/>
    </source>
</evidence>
<organism evidence="2 3">
    <name type="scientific">Anaerosporobacter mobilis DSM 15930</name>
    <dbReference type="NCBI Taxonomy" id="1120996"/>
    <lineage>
        <taxon>Bacteria</taxon>
        <taxon>Bacillati</taxon>
        <taxon>Bacillota</taxon>
        <taxon>Clostridia</taxon>
        <taxon>Lachnospirales</taxon>
        <taxon>Lachnospiraceae</taxon>
        <taxon>Anaerosporobacter</taxon>
    </lineage>
</organism>
<dbReference type="STRING" id="1120996.SAMN02746066_03353"/>
<dbReference type="Gene3D" id="3.30.160.170">
    <property type="entry name" value="FlaG-like"/>
    <property type="match status" value="1"/>
</dbReference>
<sequence length="137" mass="15198">MAINGVKPGSQGTGDVSSKVASEPAVTEVEKVSAQSTDNMGEQSEQTASQVTENQQPTDEQLDKKLKDAISMANNKLKLSQPLTRCEFTYHEDVNRVSIKLIDKDTKEVVKEIPPEKKIKMIEKLWEITGLLVDKKL</sequence>
<accession>A0A1M7LPZ0</accession>
<keyword evidence="3" id="KW-1185">Reference proteome</keyword>
<dbReference type="Proteomes" id="UP000184038">
    <property type="component" value="Unassembled WGS sequence"/>
</dbReference>
<dbReference type="RefSeq" id="WP_073289549.1">
    <property type="nucleotide sequence ID" value="NZ_FRCP01000017.1"/>
</dbReference>
<dbReference type="PANTHER" id="PTHR37166:SF1">
    <property type="entry name" value="PROTEIN FLAG"/>
    <property type="match status" value="1"/>
</dbReference>
<reference evidence="2 3" key="1">
    <citation type="submission" date="2016-11" db="EMBL/GenBank/DDBJ databases">
        <authorList>
            <person name="Jaros S."/>
            <person name="Januszkiewicz K."/>
            <person name="Wedrychowicz H."/>
        </authorList>
    </citation>
    <scope>NUCLEOTIDE SEQUENCE [LARGE SCALE GENOMIC DNA]</scope>
    <source>
        <strain evidence="2 3">DSM 15930</strain>
    </source>
</reference>
<gene>
    <name evidence="2" type="ORF">SAMN02746066_03353</name>
</gene>
<dbReference type="EMBL" id="FRCP01000017">
    <property type="protein sequence ID" value="SHM80101.1"/>
    <property type="molecule type" value="Genomic_DNA"/>
</dbReference>
<feature type="compositionally biased region" description="Polar residues" evidence="1">
    <location>
        <begin position="33"/>
        <end position="59"/>
    </location>
</feature>
<dbReference type="AlphaFoldDB" id="A0A1M7LPZ0"/>
<keyword evidence="2" id="KW-0966">Cell projection</keyword>